<evidence type="ECO:0000256" key="3">
    <source>
        <dbReference type="ARBA" id="ARBA00022475"/>
    </source>
</evidence>
<dbReference type="InterPro" id="IPR036259">
    <property type="entry name" value="MFS_trans_sf"/>
</dbReference>
<feature type="transmembrane region" description="Helical" evidence="7">
    <location>
        <begin position="214"/>
        <end position="237"/>
    </location>
</feature>
<proteinExistence type="predicted"/>
<keyword evidence="6 7" id="KW-0472">Membrane</keyword>
<comment type="subcellular location">
    <subcellularLocation>
        <location evidence="1">Cell membrane</location>
        <topology evidence="1">Multi-pass membrane protein</topology>
    </subcellularLocation>
</comment>
<feature type="transmembrane region" description="Helical" evidence="7">
    <location>
        <begin position="12"/>
        <end position="31"/>
    </location>
</feature>
<dbReference type="InterPro" id="IPR005829">
    <property type="entry name" value="Sugar_transporter_CS"/>
</dbReference>
<keyword evidence="3" id="KW-1003">Cell membrane</keyword>
<organism evidence="9 10">
    <name type="scientific">Limnoglobus roseus</name>
    <dbReference type="NCBI Taxonomy" id="2598579"/>
    <lineage>
        <taxon>Bacteria</taxon>
        <taxon>Pseudomonadati</taxon>
        <taxon>Planctomycetota</taxon>
        <taxon>Planctomycetia</taxon>
        <taxon>Gemmatales</taxon>
        <taxon>Gemmataceae</taxon>
        <taxon>Limnoglobus</taxon>
    </lineage>
</organism>
<dbReference type="Pfam" id="PF12832">
    <property type="entry name" value="MFS_1_like"/>
    <property type="match status" value="1"/>
</dbReference>
<dbReference type="InterPro" id="IPR024989">
    <property type="entry name" value="MFS_assoc_dom"/>
</dbReference>
<evidence type="ECO:0000256" key="5">
    <source>
        <dbReference type="ARBA" id="ARBA00022989"/>
    </source>
</evidence>
<dbReference type="PROSITE" id="PS50850">
    <property type="entry name" value="MFS"/>
    <property type="match status" value="1"/>
</dbReference>
<feature type="transmembrane region" description="Helical" evidence="7">
    <location>
        <begin position="74"/>
        <end position="103"/>
    </location>
</feature>
<name>A0A5C1AH60_9BACT</name>
<feature type="transmembrane region" description="Helical" evidence="7">
    <location>
        <begin position="369"/>
        <end position="389"/>
    </location>
</feature>
<dbReference type="InterPro" id="IPR020846">
    <property type="entry name" value="MFS_dom"/>
</dbReference>
<evidence type="ECO:0000256" key="2">
    <source>
        <dbReference type="ARBA" id="ARBA00022448"/>
    </source>
</evidence>
<dbReference type="EMBL" id="CP042425">
    <property type="protein sequence ID" value="QEL17497.1"/>
    <property type="molecule type" value="Genomic_DNA"/>
</dbReference>
<keyword evidence="5 7" id="KW-1133">Transmembrane helix</keyword>
<accession>A0A5C1AH60</accession>
<feature type="transmembrane region" description="Helical" evidence="7">
    <location>
        <begin position="280"/>
        <end position="300"/>
    </location>
</feature>
<keyword evidence="2" id="KW-0813">Transport</keyword>
<feature type="transmembrane region" description="Helical" evidence="7">
    <location>
        <begin position="161"/>
        <end position="181"/>
    </location>
</feature>
<evidence type="ECO:0000256" key="6">
    <source>
        <dbReference type="ARBA" id="ARBA00023136"/>
    </source>
</evidence>
<feature type="transmembrane region" description="Helical" evidence="7">
    <location>
        <begin position="249"/>
        <end position="268"/>
    </location>
</feature>
<dbReference type="GO" id="GO:0022857">
    <property type="term" value="F:transmembrane transporter activity"/>
    <property type="evidence" value="ECO:0007669"/>
    <property type="project" value="InterPro"/>
</dbReference>
<dbReference type="Gene3D" id="1.20.1250.20">
    <property type="entry name" value="MFS general substrate transporter like domains"/>
    <property type="match status" value="2"/>
</dbReference>
<dbReference type="SUPFAM" id="SSF103473">
    <property type="entry name" value="MFS general substrate transporter"/>
    <property type="match status" value="1"/>
</dbReference>
<evidence type="ECO:0000259" key="8">
    <source>
        <dbReference type="PROSITE" id="PS50850"/>
    </source>
</evidence>
<keyword evidence="10" id="KW-1185">Reference proteome</keyword>
<gene>
    <name evidence="9" type="ORF">PX52LOC_04486</name>
</gene>
<dbReference type="OrthoDB" id="1650886at2"/>
<dbReference type="RefSeq" id="WP_149112098.1">
    <property type="nucleotide sequence ID" value="NZ_CP042425.1"/>
</dbReference>
<evidence type="ECO:0000256" key="1">
    <source>
        <dbReference type="ARBA" id="ARBA00004651"/>
    </source>
</evidence>
<evidence type="ECO:0000313" key="10">
    <source>
        <dbReference type="Proteomes" id="UP000324974"/>
    </source>
</evidence>
<feature type="domain" description="Major facilitator superfamily (MFS) profile" evidence="8">
    <location>
        <begin position="208"/>
        <end position="406"/>
    </location>
</feature>
<feature type="transmembrane region" description="Helical" evidence="7">
    <location>
        <begin position="138"/>
        <end position="155"/>
    </location>
</feature>
<dbReference type="InterPro" id="IPR050171">
    <property type="entry name" value="MFS_Transporters"/>
</dbReference>
<feature type="transmembrane region" description="Helical" evidence="7">
    <location>
        <begin position="43"/>
        <end position="62"/>
    </location>
</feature>
<dbReference type="AlphaFoldDB" id="A0A5C1AH60"/>
<feature type="transmembrane region" description="Helical" evidence="7">
    <location>
        <begin position="339"/>
        <end position="363"/>
    </location>
</feature>
<dbReference type="GO" id="GO:0005886">
    <property type="term" value="C:plasma membrane"/>
    <property type="evidence" value="ECO:0007669"/>
    <property type="project" value="UniProtKB-SubCell"/>
</dbReference>
<dbReference type="PROSITE" id="PS00216">
    <property type="entry name" value="SUGAR_TRANSPORT_1"/>
    <property type="match status" value="1"/>
</dbReference>
<evidence type="ECO:0000313" key="9">
    <source>
        <dbReference type="EMBL" id="QEL17497.1"/>
    </source>
</evidence>
<dbReference type="KEGG" id="lrs:PX52LOC_04486"/>
<sequence>MNLRNRFGLYGSYFFGMAGIGFTLPYLPAYLKETKGYSDQDIALVFVLSAVAGLVQFPLGLWSDKLGRRKPFLVAALAVLAGATLVLPWAGGLLLGVAVVLFAENGACRATVESLAGAEAAHLAEPGQVGRAIGALRFWRPVSIVLTALLGGVLAKQFGVAWLLGPVAVLQGLAVVAALAITDDRGGKHPDPTPSADAEPADGPKSLGLKDAKLWVFIAAMVLFHVGNAPGGMYLGLYLQGDLAAPKDYMSFAFVVSMVAWMGAVRPAGRLADALGRKPVLIAAWTIMTVRLVLIAVAQAGWQILLIQPLDGLGQGLFAVTAAAWVTDRLADPKRVGEAQVLVGCALVGGSALGPALAGLVVGDLGYRGTFWVLAGVGAVATLIVTFLVPETKTADAPAVTAEEKV</sequence>
<dbReference type="PANTHER" id="PTHR23517">
    <property type="entry name" value="RESISTANCE PROTEIN MDTM, PUTATIVE-RELATED-RELATED"/>
    <property type="match status" value="1"/>
</dbReference>
<evidence type="ECO:0000256" key="7">
    <source>
        <dbReference type="SAM" id="Phobius"/>
    </source>
</evidence>
<feature type="transmembrane region" description="Helical" evidence="7">
    <location>
        <begin position="306"/>
        <end position="327"/>
    </location>
</feature>
<evidence type="ECO:0000256" key="4">
    <source>
        <dbReference type="ARBA" id="ARBA00022692"/>
    </source>
</evidence>
<reference evidence="10" key="1">
    <citation type="submission" date="2019-08" db="EMBL/GenBank/DDBJ databases">
        <title>Limnoglobus roseus gen. nov., sp. nov., a novel freshwater planctomycete with a giant genome from the family Gemmataceae.</title>
        <authorList>
            <person name="Kulichevskaya I.S."/>
            <person name="Naumoff D.G."/>
            <person name="Miroshnikov K."/>
            <person name="Ivanova A."/>
            <person name="Philippov D.A."/>
            <person name="Hakobyan A."/>
            <person name="Rijpstra I.C."/>
            <person name="Sinninghe Damste J.S."/>
            <person name="Liesack W."/>
            <person name="Dedysh S.N."/>
        </authorList>
    </citation>
    <scope>NUCLEOTIDE SEQUENCE [LARGE SCALE GENOMIC DNA]</scope>
    <source>
        <strain evidence="10">PX52</strain>
    </source>
</reference>
<dbReference type="Proteomes" id="UP000324974">
    <property type="component" value="Chromosome"/>
</dbReference>
<dbReference type="PANTHER" id="PTHR23517:SF3">
    <property type="entry name" value="INTEGRAL MEMBRANE TRANSPORT PROTEIN"/>
    <property type="match status" value="1"/>
</dbReference>
<protein>
    <submittedName>
        <fullName evidence="9">MFS transporter</fullName>
    </submittedName>
</protein>
<keyword evidence="4 7" id="KW-0812">Transmembrane</keyword>